<dbReference type="PANTHER" id="PTHR42743:SF11">
    <property type="entry name" value="AMINODEOXYCHORISMATE LYASE"/>
    <property type="match status" value="1"/>
</dbReference>
<protein>
    <recommendedName>
        <fullName evidence="4">Sulfotransferase family protein</fullName>
    </recommendedName>
</protein>
<dbReference type="PANTHER" id="PTHR42743">
    <property type="entry name" value="AMINO-ACID AMINOTRANSFERASE"/>
    <property type="match status" value="1"/>
</dbReference>
<dbReference type="SUPFAM" id="SSF52540">
    <property type="entry name" value="P-loop containing nucleoside triphosphate hydrolases"/>
    <property type="match status" value="1"/>
</dbReference>
<gene>
    <name evidence="2" type="ORF">H2021_02945</name>
</gene>
<evidence type="ECO:0000313" key="3">
    <source>
        <dbReference type="Proteomes" id="UP000585327"/>
    </source>
</evidence>
<accession>A0A838YXR5</accession>
<sequence>MKNNIIAMWSGPRNLSTAMMRSFENRQDVIKVIDEPFYGAFLKRFNKNHPLKQDVINSMETNYKEVEKFCKNEYVDGYVYQKHMSQHIYDFDSLEWTFNSINCFLIRDPDLVTASFLNKWNDANPMDLGYKQQLKIFNLISNLNGICPVIDASILLDNPEHVLKKLCLTIGIPWDSRMLSWKSGLRDSDGVWAKHWYPSVMTTTGFSRNTTKSIKLSKDAKKISDELRPYYDAMMKFVIS</sequence>
<dbReference type="GO" id="GO:0019752">
    <property type="term" value="P:carboxylic acid metabolic process"/>
    <property type="evidence" value="ECO:0007669"/>
    <property type="project" value="TreeGrafter"/>
</dbReference>
<dbReference type="Pfam" id="PF19798">
    <property type="entry name" value="Sulfotransfer_5"/>
    <property type="match status" value="1"/>
</dbReference>
<dbReference type="EMBL" id="JACETM010000025">
    <property type="protein sequence ID" value="MBA4724155.1"/>
    <property type="molecule type" value="Genomic_DNA"/>
</dbReference>
<name>A0A838YXR5_9GAMM</name>
<dbReference type="Gene3D" id="3.40.50.300">
    <property type="entry name" value="P-loop containing nucleotide triphosphate hydrolases"/>
    <property type="match status" value="1"/>
</dbReference>
<evidence type="ECO:0000256" key="1">
    <source>
        <dbReference type="ARBA" id="ARBA00009320"/>
    </source>
</evidence>
<proteinExistence type="inferred from homology"/>
<dbReference type="AlphaFoldDB" id="A0A838YXR5"/>
<dbReference type="InterPro" id="IPR027417">
    <property type="entry name" value="P-loop_NTPase"/>
</dbReference>
<dbReference type="Proteomes" id="UP000585327">
    <property type="component" value="Unassembled WGS sequence"/>
</dbReference>
<comment type="caution">
    <text evidence="2">The sequence shown here is derived from an EMBL/GenBank/DDBJ whole genome shotgun (WGS) entry which is preliminary data.</text>
</comment>
<comment type="similarity">
    <text evidence="1">Belongs to the class-IV pyridoxal-phosphate-dependent aminotransferase family.</text>
</comment>
<evidence type="ECO:0008006" key="4">
    <source>
        <dbReference type="Google" id="ProtNLM"/>
    </source>
</evidence>
<evidence type="ECO:0000313" key="2">
    <source>
        <dbReference type="EMBL" id="MBA4724155.1"/>
    </source>
</evidence>
<reference evidence="2 3" key="1">
    <citation type="submission" date="2020-06" db="EMBL/GenBank/DDBJ databases">
        <title>Dysbiosis in marine aquaculture revealed through microbiome analysis: reverse ecology for environmental sustainability.</title>
        <authorList>
            <person name="Haro-Moreno J.M."/>
            <person name="Coutinho F.H."/>
            <person name="Zaragoza-Solas A."/>
            <person name="Picazo A."/>
            <person name="Almagro-Moreno S."/>
            <person name="Lopez-Perez M."/>
        </authorList>
    </citation>
    <scope>NUCLEOTIDE SEQUENCE [LARGE SCALE GENOMIC DNA]</scope>
    <source>
        <strain evidence="2">MCMED-G42</strain>
    </source>
</reference>
<dbReference type="InterPro" id="IPR050571">
    <property type="entry name" value="Class-IV_PLP-Dep_Aminotrnsfr"/>
</dbReference>
<organism evidence="2 3">
    <name type="scientific">SAR86 cluster bacterium</name>
    <dbReference type="NCBI Taxonomy" id="2030880"/>
    <lineage>
        <taxon>Bacteria</taxon>
        <taxon>Pseudomonadati</taxon>
        <taxon>Pseudomonadota</taxon>
        <taxon>Gammaproteobacteria</taxon>
        <taxon>SAR86 cluster</taxon>
    </lineage>
</organism>